<keyword evidence="1 2" id="KW-0732">Signal</keyword>
<dbReference type="InterPro" id="IPR006179">
    <property type="entry name" value="5_nucleotidase/apyrase"/>
</dbReference>
<dbReference type="PROSITE" id="PS00785">
    <property type="entry name" value="5_NUCLEOTIDASE_1"/>
    <property type="match status" value="1"/>
</dbReference>
<dbReference type="Gene3D" id="3.60.21.10">
    <property type="match status" value="1"/>
</dbReference>
<feature type="domain" description="5'-Nucleotidase C-terminal" evidence="4">
    <location>
        <begin position="326"/>
        <end position="489"/>
    </location>
</feature>
<gene>
    <name evidence="5" type="ORF">MUN89_07125</name>
</gene>
<dbReference type="InterPro" id="IPR006146">
    <property type="entry name" value="5'-Nucleotdase_CS"/>
</dbReference>
<dbReference type="SUPFAM" id="SSF55816">
    <property type="entry name" value="5'-nucleotidase (syn. UDP-sugar hydrolase), C-terminal domain"/>
    <property type="match status" value="1"/>
</dbReference>
<evidence type="ECO:0000313" key="5">
    <source>
        <dbReference type="EMBL" id="UOQ45695.1"/>
    </source>
</evidence>
<dbReference type="PRINTS" id="PR01607">
    <property type="entry name" value="APYRASEFAMLY"/>
</dbReference>
<dbReference type="InterPro" id="IPR007253">
    <property type="entry name" value="Cell_wall-bd_2"/>
</dbReference>
<evidence type="ECO:0000259" key="3">
    <source>
        <dbReference type="Pfam" id="PF00149"/>
    </source>
</evidence>
<reference evidence="5 6" key="1">
    <citation type="submission" date="2022-04" db="EMBL/GenBank/DDBJ databases">
        <title>Halobacillus sp. isolated from saltern.</title>
        <authorList>
            <person name="Won M."/>
            <person name="Lee C.-M."/>
            <person name="Woen H.-Y."/>
            <person name="Kwon S.-W."/>
        </authorList>
    </citation>
    <scope>NUCLEOTIDE SEQUENCE [LARGE SCALE GENOMIC DNA]</scope>
    <source>
        <strain evidence="5 6">SSBR10-3</strain>
    </source>
</reference>
<evidence type="ECO:0000313" key="6">
    <source>
        <dbReference type="Proteomes" id="UP000831787"/>
    </source>
</evidence>
<sequence>MLKPLATVASAGAIALAVFGAPGHQVEAADNFDLTVMHTNDTHAHLTNVPRQVTAVQDIRNNRENTLLLSAGDVFSGTLFYNQYKGLADVEFMNMLKYDAMVPGNHEFDDGPGQFADFIKEAKFPIISSNIDYSENDKLNPLYKDEMGMPGDGGNIYPASIMEVNGEKVGVFGLTTEETKILSSPGETIQFEDYKKKAQETVDMLEKQGVNKIIALTHLGVNYDKDLAQNVEGIDIVVGGHSHTELDKALEFNTDSEPTIVVQAEEYLDYLGDLQVTFDDEGVLTDWNEKLVDLSADAEPAIEADQEAADRLAELEAPIDDMKKKVVGDTKTALDGERNDVRQEETNLGNLIADSMLDKAKEADPDTTIALQNSGGIRASINQGEVTLGEVLTVMPFGNTLVTLDVTGEQLMSALENSVSDYDNIAGRFAQVAGMKYTFDLSKDVGNRIVDAKVKTEDGYEAIDPDKTYTVATNNFVADGGDGYTSFKEAKEAGKLNNLGFVDYEVFTEYLDENNPVNPMVEGRVVQKMNERINGKDRMETAIEISKQGWDKADTVVLARGDKFADALAGAPLAYKMDAPILLTNTDYLNKKVSDEIKRLGASKVVILGGTGAVADYVKYQLDGMGVDVDRIYGNTRYKTAASIAARLDGNPEKVIVADGTDFPDALAAAPYAAKNGYPILLTKPNQLPHITSIALKDYEKSVVVGGPTAVSDSVMGMLPEPMRYNGKNRFETAQVIADELAPKTGKSFIATGDEFADALAGSVLAAKEDASILLVKENKIPEATMEAIDELNIQNFHVLGGPGAVSEKVQDELDN</sequence>
<keyword evidence="6" id="KW-1185">Reference proteome</keyword>
<dbReference type="Pfam" id="PF00149">
    <property type="entry name" value="Metallophos"/>
    <property type="match status" value="1"/>
</dbReference>
<evidence type="ECO:0000256" key="1">
    <source>
        <dbReference type="ARBA" id="ARBA00022729"/>
    </source>
</evidence>
<dbReference type="Proteomes" id="UP000831787">
    <property type="component" value="Chromosome"/>
</dbReference>
<evidence type="ECO:0000259" key="4">
    <source>
        <dbReference type="Pfam" id="PF02872"/>
    </source>
</evidence>
<organism evidence="5 6">
    <name type="scientific">Halobacillus salinarum</name>
    <dbReference type="NCBI Taxonomy" id="2932257"/>
    <lineage>
        <taxon>Bacteria</taxon>
        <taxon>Bacillati</taxon>
        <taxon>Bacillota</taxon>
        <taxon>Bacilli</taxon>
        <taxon>Bacillales</taxon>
        <taxon>Bacillaceae</taxon>
        <taxon>Halobacillus</taxon>
    </lineage>
</organism>
<dbReference type="RefSeq" id="WP_244712519.1">
    <property type="nucleotide sequence ID" value="NZ_CP095073.1"/>
</dbReference>
<dbReference type="InterPro" id="IPR036907">
    <property type="entry name" value="5'-Nucleotdase_C_sf"/>
</dbReference>
<proteinExistence type="predicted"/>
<dbReference type="EMBL" id="CP095073">
    <property type="protein sequence ID" value="UOQ45695.1"/>
    <property type="molecule type" value="Genomic_DNA"/>
</dbReference>
<name>A0ABY4ENY5_9BACI</name>
<dbReference type="Pfam" id="PF04122">
    <property type="entry name" value="CW_binding_2"/>
    <property type="match status" value="3"/>
</dbReference>
<dbReference type="Gene3D" id="3.40.50.12090">
    <property type="match status" value="2"/>
</dbReference>
<accession>A0ABY4ENY5</accession>
<feature type="signal peptide" evidence="2">
    <location>
        <begin position="1"/>
        <end position="20"/>
    </location>
</feature>
<evidence type="ECO:0000256" key="2">
    <source>
        <dbReference type="SAM" id="SignalP"/>
    </source>
</evidence>
<dbReference type="Gene3D" id="3.90.780.10">
    <property type="entry name" value="5'-Nucleotidase, C-terminal domain"/>
    <property type="match status" value="1"/>
</dbReference>
<protein>
    <submittedName>
        <fullName evidence="5">Cell wall-binding repeat-containing protein</fullName>
    </submittedName>
</protein>
<dbReference type="SUPFAM" id="SSF56300">
    <property type="entry name" value="Metallo-dependent phosphatases"/>
    <property type="match status" value="1"/>
</dbReference>
<dbReference type="InterPro" id="IPR004843">
    <property type="entry name" value="Calcineurin-like_PHP"/>
</dbReference>
<feature type="domain" description="Calcineurin-like phosphoesterase" evidence="3">
    <location>
        <begin position="35"/>
        <end position="244"/>
    </location>
</feature>
<dbReference type="PANTHER" id="PTHR11575">
    <property type="entry name" value="5'-NUCLEOTIDASE-RELATED"/>
    <property type="match status" value="1"/>
</dbReference>
<dbReference type="InterPro" id="IPR029052">
    <property type="entry name" value="Metallo-depent_PP-like"/>
</dbReference>
<dbReference type="InterPro" id="IPR008334">
    <property type="entry name" value="5'-Nucleotdase_C"/>
</dbReference>
<dbReference type="PANTHER" id="PTHR11575:SF24">
    <property type="entry name" value="5'-NUCLEOTIDASE"/>
    <property type="match status" value="1"/>
</dbReference>
<feature type="chain" id="PRO_5046446657" evidence="2">
    <location>
        <begin position="21"/>
        <end position="816"/>
    </location>
</feature>
<dbReference type="Pfam" id="PF02872">
    <property type="entry name" value="5_nucleotid_C"/>
    <property type="match status" value="1"/>
</dbReference>